<accession>A0A1I5X2Y5</accession>
<organism evidence="1 2">
    <name type="scientific">Amycolatopsis arida</name>
    <dbReference type="NCBI Taxonomy" id="587909"/>
    <lineage>
        <taxon>Bacteria</taxon>
        <taxon>Bacillati</taxon>
        <taxon>Actinomycetota</taxon>
        <taxon>Actinomycetes</taxon>
        <taxon>Pseudonocardiales</taxon>
        <taxon>Pseudonocardiaceae</taxon>
        <taxon>Amycolatopsis</taxon>
    </lineage>
</organism>
<sequence>MGAGHRVDPGKLNAAGAAYSAESGELATLAARVETEVTTGKVGRAWTDVAGRYAEVVARHGDTIGRYADGVSELGAALTAAAGGYEKGEDVGADVITRSGSR</sequence>
<gene>
    <name evidence="1" type="ORF">SAMN05421810_105394</name>
</gene>
<dbReference type="EMBL" id="FOWW01000005">
    <property type="protein sequence ID" value="SFQ26047.1"/>
    <property type="molecule type" value="Genomic_DNA"/>
</dbReference>
<dbReference type="Gene3D" id="1.10.287.1060">
    <property type="entry name" value="ESAT-6-like"/>
    <property type="match status" value="1"/>
</dbReference>
<name>A0A1I5X2Y5_9PSEU</name>
<dbReference type="Proteomes" id="UP000198727">
    <property type="component" value="Unassembled WGS sequence"/>
</dbReference>
<evidence type="ECO:0000313" key="2">
    <source>
        <dbReference type="Proteomes" id="UP000198727"/>
    </source>
</evidence>
<keyword evidence="2" id="KW-1185">Reference proteome</keyword>
<evidence type="ECO:0000313" key="1">
    <source>
        <dbReference type="EMBL" id="SFQ26047.1"/>
    </source>
</evidence>
<protein>
    <submittedName>
        <fullName evidence="1">Excreted virulence factor EspC, type VII ESX diderm</fullName>
    </submittedName>
</protein>
<proteinExistence type="predicted"/>
<dbReference type="Pfam" id="PF10824">
    <property type="entry name" value="T7SS_ESX_EspC"/>
    <property type="match status" value="1"/>
</dbReference>
<dbReference type="STRING" id="587909.SAMN05421810_105394"/>
<reference evidence="2" key="1">
    <citation type="submission" date="2016-10" db="EMBL/GenBank/DDBJ databases">
        <authorList>
            <person name="Varghese N."/>
            <person name="Submissions S."/>
        </authorList>
    </citation>
    <scope>NUCLEOTIDE SEQUENCE [LARGE SCALE GENOMIC DNA]</scope>
    <source>
        <strain evidence="2">CGMCC 4.5579</strain>
    </source>
</reference>
<dbReference type="AlphaFoldDB" id="A0A1I5X2Y5"/>
<dbReference type="InterPro" id="IPR022536">
    <property type="entry name" value="EspC"/>
</dbReference>
<dbReference type="GO" id="GO:0009306">
    <property type="term" value="P:protein secretion"/>
    <property type="evidence" value="ECO:0007669"/>
    <property type="project" value="InterPro"/>
</dbReference>